<name>A0A090FEA8_MESPL</name>
<organism evidence="1 2">
    <name type="scientific">Mesorhizobium plurifarium</name>
    <dbReference type="NCBI Taxonomy" id="69974"/>
    <lineage>
        <taxon>Bacteria</taxon>
        <taxon>Pseudomonadati</taxon>
        <taxon>Pseudomonadota</taxon>
        <taxon>Alphaproteobacteria</taxon>
        <taxon>Hyphomicrobiales</taxon>
        <taxon>Phyllobacteriaceae</taxon>
        <taxon>Mesorhizobium</taxon>
    </lineage>
</organism>
<dbReference type="Pfam" id="PF04343">
    <property type="entry name" value="DUF488"/>
    <property type="match status" value="1"/>
</dbReference>
<dbReference type="InterPro" id="IPR007438">
    <property type="entry name" value="DUF488"/>
</dbReference>
<protein>
    <recommendedName>
        <fullName evidence="3">DUF488 domain-containing protein</fullName>
    </recommendedName>
</protein>
<evidence type="ECO:0008006" key="3">
    <source>
        <dbReference type="Google" id="ProtNLM"/>
    </source>
</evidence>
<gene>
    <name evidence="1" type="ORF">MPL3356_240002</name>
</gene>
<dbReference type="PIRSF" id="PIRSF024492">
    <property type="entry name" value="UCP024492"/>
    <property type="match status" value="1"/>
</dbReference>
<dbReference type="PANTHER" id="PTHR39337">
    <property type="entry name" value="BLR5642 PROTEIN"/>
    <property type="match status" value="1"/>
</dbReference>
<proteinExistence type="predicted"/>
<accession>A0A090FEA8</accession>
<dbReference type="Proteomes" id="UP000045285">
    <property type="component" value="Unassembled WGS sequence"/>
</dbReference>
<dbReference type="EMBL" id="CCMZ01000017">
    <property type="protein sequence ID" value="CDX17388.1"/>
    <property type="molecule type" value="Genomic_DNA"/>
</dbReference>
<keyword evidence="2" id="KW-1185">Reference proteome</keyword>
<sequence>MVVYDHDSGAVRYSMALLTIGYEGSEIGDFVSVLKAAKIDILIDVRDLPLSRKAGFSKNSLKKHLENSAIEYQHAKILGDPKEGRLAARAGDRRRFERIFRSHIANEAAKKTIGEISAQSETKNICLMCFERDHKDCHRSIICEEILKNRNTAIKHLRVPKGFCLKAA</sequence>
<dbReference type="PANTHER" id="PTHR39337:SF1">
    <property type="entry name" value="BLR5642 PROTEIN"/>
    <property type="match status" value="1"/>
</dbReference>
<reference evidence="2" key="1">
    <citation type="submission" date="2014-08" db="EMBL/GenBank/DDBJ databases">
        <authorList>
            <person name="Moulin L."/>
        </authorList>
    </citation>
    <scope>NUCLEOTIDE SEQUENCE [LARGE SCALE GENOMIC DNA]</scope>
</reference>
<evidence type="ECO:0000313" key="2">
    <source>
        <dbReference type="Proteomes" id="UP000045285"/>
    </source>
</evidence>
<evidence type="ECO:0000313" key="1">
    <source>
        <dbReference type="EMBL" id="CDX17388.1"/>
    </source>
</evidence>
<dbReference type="InterPro" id="IPR014519">
    <property type="entry name" value="UCP024492"/>
</dbReference>
<dbReference type="AlphaFoldDB" id="A0A090FEA8"/>